<keyword evidence="1" id="KW-0560">Oxidoreductase</keyword>
<dbReference type="PANTHER" id="PTHR48075">
    <property type="entry name" value="3-HYDROXYACYL-COA DEHYDROGENASE FAMILY PROTEIN"/>
    <property type="match status" value="1"/>
</dbReference>
<comment type="caution">
    <text evidence="5">The sequence shown here is derived from an EMBL/GenBank/DDBJ whole genome shotgun (WGS) entry which is preliminary data.</text>
</comment>
<dbReference type="FunFam" id="3.40.50.720:FF:000009">
    <property type="entry name" value="Fatty oxidation complex, alpha subunit"/>
    <property type="match status" value="1"/>
</dbReference>
<evidence type="ECO:0000256" key="1">
    <source>
        <dbReference type="ARBA" id="ARBA00023002"/>
    </source>
</evidence>
<dbReference type="RefSeq" id="WP_212556018.1">
    <property type="nucleotide sequence ID" value="NZ_LMVP01000028.1"/>
</dbReference>
<keyword evidence="6" id="KW-1185">Reference proteome</keyword>
<sequence length="307" mass="34370">MLKDKNGNKILKKSFRKHEIGDRFELDNEKPGNITIGVIGTGLLGSQISQYMLEYGYSTVIKTRSEESKRSIFDKIRKKLGKKLSEEEVNKALEKLQITTDYQDLKKCDLIIEASAEDIEVKKSIFQDLSQICDPETIFATNTSSLSIDEIAKSTDRPDKCIGMHFFNPVYKMDLIEIVLGEKTSDETKTAVVSLSTELNKKPIVVKNGPGFIVNRYLLPQINEAILMLEEGAASKEDIDSAIKLGLNHPMGPFELADFIGLDICLSILEVLAKGLDQGRVKPAKLLYKMVEEGKLGYKSGEGFYKY</sequence>
<dbReference type="InterPro" id="IPR006108">
    <property type="entry name" value="3HC_DH_C"/>
</dbReference>
<evidence type="ECO:0000259" key="3">
    <source>
        <dbReference type="Pfam" id="PF00725"/>
    </source>
</evidence>
<evidence type="ECO:0000259" key="4">
    <source>
        <dbReference type="Pfam" id="PF02737"/>
    </source>
</evidence>
<reference evidence="5 6" key="1">
    <citation type="journal article" date="2017" name="BMC Genomics">
        <title>Genomic analysis of methanogenic archaea reveals a shift towards energy conservation.</title>
        <authorList>
            <person name="Gilmore S.P."/>
            <person name="Henske J.K."/>
            <person name="Sexton J.A."/>
            <person name="Solomon K.V."/>
            <person name="Seppala S."/>
            <person name="Yoo J.I."/>
            <person name="Huyett L.M."/>
            <person name="Pressman A."/>
            <person name="Cogan J.Z."/>
            <person name="Kivenson V."/>
            <person name="Peng X."/>
            <person name="Tan Y."/>
            <person name="Valentine D.L."/>
            <person name="O'Malley M.A."/>
        </authorList>
    </citation>
    <scope>NUCLEOTIDE SEQUENCE [LARGE SCALE GENOMIC DNA]</scope>
    <source>
        <strain evidence="5 6">MC-15</strain>
    </source>
</reference>
<name>A0A2A2HXT8_9EURY</name>
<protein>
    <recommendedName>
        <fullName evidence="7">3-hydroxybutyryl-CoA dehydrogenase</fullName>
    </recommendedName>
</protein>
<gene>
    <name evidence="5" type="ORF">ASJ81_15065</name>
</gene>
<dbReference type="Pfam" id="PF00725">
    <property type="entry name" value="3HCDH"/>
    <property type="match status" value="1"/>
</dbReference>
<dbReference type="Pfam" id="PF02737">
    <property type="entry name" value="3HCDH_N"/>
    <property type="match status" value="1"/>
</dbReference>
<dbReference type="GO" id="GO:0070403">
    <property type="term" value="F:NAD+ binding"/>
    <property type="evidence" value="ECO:0007669"/>
    <property type="project" value="InterPro"/>
</dbReference>
<dbReference type="PANTHER" id="PTHR48075:SF5">
    <property type="entry name" value="3-HYDROXYBUTYRYL-COA DEHYDROGENASE"/>
    <property type="match status" value="1"/>
</dbReference>
<dbReference type="Gene3D" id="1.10.1040.10">
    <property type="entry name" value="N-(1-d-carboxylethyl)-l-norvaline Dehydrogenase, domain 2"/>
    <property type="match status" value="1"/>
</dbReference>
<dbReference type="GO" id="GO:0016616">
    <property type="term" value="F:oxidoreductase activity, acting on the CH-OH group of donors, NAD or NADP as acceptor"/>
    <property type="evidence" value="ECO:0007669"/>
    <property type="project" value="InterPro"/>
</dbReference>
<dbReference type="InterPro" id="IPR013328">
    <property type="entry name" value="6PGD_dom2"/>
</dbReference>
<organism evidence="5 6">
    <name type="scientific">Methanosarcina spelaei</name>
    <dbReference type="NCBI Taxonomy" id="1036679"/>
    <lineage>
        <taxon>Archaea</taxon>
        <taxon>Methanobacteriati</taxon>
        <taxon>Methanobacteriota</taxon>
        <taxon>Stenosarchaea group</taxon>
        <taxon>Methanomicrobia</taxon>
        <taxon>Methanosarcinales</taxon>
        <taxon>Methanosarcinaceae</taxon>
        <taxon>Methanosarcina</taxon>
    </lineage>
</organism>
<dbReference type="InterPro" id="IPR022694">
    <property type="entry name" value="3-OHacyl-CoA_DH"/>
</dbReference>
<accession>A0A2A2HXT8</accession>
<evidence type="ECO:0000313" key="6">
    <source>
        <dbReference type="Proteomes" id="UP000218164"/>
    </source>
</evidence>
<dbReference type="Gene3D" id="3.40.50.720">
    <property type="entry name" value="NAD(P)-binding Rossmann-like Domain"/>
    <property type="match status" value="1"/>
</dbReference>
<dbReference type="Proteomes" id="UP000218164">
    <property type="component" value="Unassembled WGS sequence"/>
</dbReference>
<dbReference type="PIRSF" id="PIRSF000105">
    <property type="entry name" value="HCDH"/>
    <property type="match status" value="1"/>
</dbReference>
<dbReference type="InterPro" id="IPR008927">
    <property type="entry name" value="6-PGluconate_DH-like_C_sf"/>
</dbReference>
<dbReference type="EMBL" id="LMVP01000028">
    <property type="protein sequence ID" value="PAV14114.1"/>
    <property type="molecule type" value="Genomic_DNA"/>
</dbReference>
<dbReference type="OrthoDB" id="51300at2157"/>
<dbReference type="InterPro" id="IPR036291">
    <property type="entry name" value="NAD(P)-bd_dom_sf"/>
</dbReference>
<evidence type="ECO:0000313" key="5">
    <source>
        <dbReference type="EMBL" id="PAV14114.1"/>
    </source>
</evidence>
<evidence type="ECO:0000256" key="2">
    <source>
        <dbReference type="PIRSR" id="PIRSR000105-1"/>
    </source>
</evidence>
<dbReference type="AlphaFoldDB" id="A0A2A2HXT8"/>
<dbReference type="GO" id="GO:0006631">
    <property type="term" value="P:fatty acid metabolic process"/>
    <property type="evidence" value="ECO:0007669"/>
    <property type="project" value="InterPro"/>
</dbReference>
<dbReference type="SUPFAM" id="SSF51735">
    <property type="entry name" value="NAD(P)-binding Rossmann-fold domains"/>
    <property type="match status" value="1"/>
</dbReference>
<dbReference type="InterPro" id="IPR006176">
    <property type="entry name" value="3-OHacyl-CoA_DH_NAD-bd"/>
</dbReference>
<evidence type="ECO:0008006" key="7">
    <source>
        <dbReference type="Google" id="ProtNLM"/>
    </source>
</evidence>
<feature type="domain" description="3-hydroxyacyl-CoA dehydrogenase NAD binding" evidence="4">
    <location>
        <begin position="35"/>
        <end position="208"/>
    </location>
</feature>
<dbReference type="SUPFAM" id="SSF48179">
    <property type="entry name" value="6-phosphogluconate dehydrogenase C-terminal domain-like"/>
    <property type="match status" value="1"/>
</dbReference>
<feature type="site" description="Important for catalytic activity" evidence="2">
    <location>
        <position position="165"/>
    </location>
</feature>
<proteinExistence type="predicted"/>
<feature type="domain" description="3-hydroxyacyl-CoA dehydrogenase C-terminal" evidence="3">
    <location>
        <begin position="211"/>
        <end position="307"/>
    </location>
</feature>